<protein>
    <submittedName>
        <fullName evidence="1">Uncharacterized protein</fullName>
    </submittedName>
</protein>
<name>A0A090Y9Y9_PAEMA</name>
<organism evidence="1 2">
    <name type="scientific">Paenibacillus macerans</name>
    <name type="common">Bacillus macerans</name>
    <dbReference type="NCBI Taxonomy" id="44252"/>
    <lineage>
        <taxon>Bacteria</taxon>
        <taxon>Bacillati</taxon>
        <taxon>Bacillota</taxon>
        <taxon>Bacilli</taxon>
        <taxon>Bacillales</taxon>
        <taxon>Paenibacillaceae</taxon>
        <taxon>Paenibacillus</taxon>
    </lineage>
</organism>
<dbReference type="STRING" id="44252.DJ90_6216"/>
<dbReference type="Proteomes" id="UP000029278">
    <property type="component" value="Unassembled WGS sequence"/>
</dbReference>
<reference evidence="1 2" key="1">
    <citation type="submission" date="2014-04" db="EMBL/GenBank/DDBJ databases">
        <authorList>
            <person name="Bishop-Lilly K.A."/>
            <person name="Broomall S.M."/>
            <person name="Chain P.S."/>
            <person name="Chertkov O."/>
            <person name="Coyne S.R."/>
            <person name="Daligault H.E."/>
            <person name="Davenport K.W."/>
            <person name="Erkkila T."/>
            <person name="Frey K.G."/>
            <person name="Gibbons H.S."/>
            <person name="Gu W."/>
            <person name="Jaissle J."/>
            <person name="Johnson S.L."/>
            <person name="Koroleva G.I."/>
            <person name="Ladner J.T."/>
            <person name="Lo C.-C."/>
            <person name="Minogue T.D."/>
            <person name="Munk C."/>
            <person name="Palacios G.F."/>
            <person name="Redden C.L."/>
            <person name="Rosenzweig C.N."/>
            <person name="Scholz M.B."/>
            <person name="Teshima H."/>
            <person name="Xu Y."/>
        </authorList>
    </citation>
    <scope>NUCLEOTIDE SEQUENCE [LARGE SCALE GENOMIC DNA]</scope>
    <source>
        <strain evidence="1 2">8244</strain>
    </source>
</reference>
<sequence length="42" mass="5102">MTLDKPLEYNYNCKKGEYILFKKNKNFFKSIATFRTPKRLIV</sequence>
<dbReference type="EMBL" id="JMQA01000060">
    <property type="protein sequence ID" value="KFM89140.1"/>
    <property type="molecule type" value="Genomic_DNA"/>
</dbReference>
<keyword evidence="2" id="KW-1185">Reference proteome</keyword>
<evidence type="ECO:0000313" key="2">
    <source>
        <dbReference type="Proteomes" id="UP000029278"/>
    </source>
</evidence>
<dbReference type="AlphaFoldDB" id="A0A090Y9Y9"/>
<evidence type="ECO:0000313" key="1">
    <source>
        <dbReference type="EMBL" id="KFM89140.1"/>
    </source>
</evidence>
<dbReference type="HOGENOM" id="CLU_3255035_0_0_9"/>
<comment type="caution">
    <text evidence="1">The sequence shown here is derived from an EMBL/GenBank/DDBJ whole genome shotgun (WGS) entry which is preliminary data.</text>
</comment>
<gene>
    <name evidence="1" type="ORF">DJ90_6216</name>
</gene>
<proteinExistence type="predicted"/>
<accession>A0A090Y9Y9</accession>